<dbReference type="Gene3D" id="2.60.40.3960">
    <property type="entry name" value="Velvet domain"/>
    <property type="match status" value="1"/>
</dbReference>
<evidence type="ECO:0000256" key="3">
    <source>
        <dbReference type="ARBA" id="ARBA00023015"/>
    </source>
</evidence>
<comment type="subcellular location">
    <subcellularLocation>
        <location evidence="1">Nucleus</location>
    </subcellularLocation>
</comment>
<dbReference type="InterPro" id="IPR037525">
    <property type="entry name" value="Velvet_dom"/>
</dbReference>
<keyword evidence="2" id="KW-0749">Sporulation</keyword>
<gene>
    <name evidence="7" type="ORF">BJ684DRAFT_4170</name>
</gene>
<dbReference type="InterPro" id="IPR021740">
    <property type="entry name" value="Velvet"/>
</dbReference>
<feature type="non-terminal residue" evidence="7">
    <location>
        <position position="1"/>
    </location>
</feature>
<protein>
    <submittedName>
        <fullName evidence="7">Velvet factor</fullName>
    </submittedName>
</protein>
<dbReference type="PROSITE" id="PS51821">
    <property type="entry name" value="VELVET"/>
    <property type="match status" value="1"/>
</dbReference>
<evidence type="ECO:0000313" key="8">
    <source>
        <dbReference type="Proteomes" id="UP000267251"/>
    </source>
</evidence>
<feature type="non-terminal residue" evidence="7">
    <location>
        <position position="102"/>
    </location>
</feature>
<organism evidence="7 8">
    <name type="scientific">Piptocephalis cylindrospora</name>
    <dbReference type="NCBI Taxonomy" id="1907219"/>
    <lineage>
        <taxon>Eukaryota</taxon>
        <taxon>Fungi</taxon>
        <taxon>Fungi incertae sedis</taxon>
        <taxon>Zoopagomycota</taxon>
        <taxon>Zoopagomycotina</taxon>
        <taxon>Zoopagomycetes</taxon>
        <taxon>Zoopagales</taxon>
        <taxon>Piptocephalidaceae</taxon>
        <taxon>Piptocephalis</taxon>
    </lineage>
</organism>
<evidence type="ECO:0000256" key="2">
    <source>
        <dbReference type="ARBA" id="ARBA00022969"/>
    </source>
</evidence>
<reference evidence="8" key="1">
    <citation type="journal article" date="2018" name="Nat. Microbiol.">
        <title>Leveraging single-cell genomics to expand the fungal tree of life.</title>
        <authorList>
            <person name="Ahrendt S.R."/>
            <person name="Quandt C.A."/>
            <person name="Ciobanu D."/>
            <person name="Clum A."/>
            <person name="Salamov A."/>
            <person name="Andreopoulos B."/>
            <person name="Cheng J.F."/>
            <person name="Woyke T."/>
            <person name="Pelin A."/>
            <person name="Henrissat B."/>
            <person name="Reynolds N.K."/>
            <person name="Benny G.L."/>
            <person name="Smith M.E."/>
            <person name="James T.Y."/>
            <person name="Grigoriev I.V."/>
        </authorList>
    </citation>
    <scope>NUCLEOTIDE SEQUENCE [LARGE SCALE GENOMIC DNA]</scope>
</reference>
<dbReference type="GO" id="GO:0030435">
    <property type="term" value="P:sporulation resulting in formation of a cellular spore"/>
    <property type="evidence" value="ECO:0007669"/>
    <property type="project" value="UniProtKB-KW"/>
</dbReference>
<sequence>DGADELVTVLMGSQVASPIYCKDTSMQDGCFFIFPDLSVRTEGRYRLRFVLAQLCVMSHIIQAECLSDPFTVYAAKKFPGMTDSTELTKCFARQGVKVMVRK</sequence>
<accession>A0A4P9Y6W3</accession>
<evidence type="ECO:0000256" key="5">
    <source>
        <dbReference type="ARBA" id="ARBA00023242"/>
    </source>
</evidence>
<dbReference type="GO" id="GO:0005634">
    <property type="term" value="C:nucleus"/>
    <property type="evidence" value="ECO:0007669"/>
    <property type="project" value="UniProtKB-SubCell"/>
</dbReference>
<feature type="domain" description="Velvet" evidence="6">
    <location>
        <begin position="1"/>
        <end position="101"/>
    </location>
</feature>
<evidence type="ECO:0000313" key="7">
    <source>
        <dbReference type="EMBL" id="RKP13600.1"/>
    </source>
</evidence>
<name>A0A4P9Y6W3_9FUNG</name>
<dbReference type="EMBL" id="KZ987982">
    <property type="protein sequence ID" value="RKP13600.1"/>
    <property type="molecule type" value="Genomic_DNA"/>
</dbReference>
<dbReference type="PANTHER" id="PTHR33572">
    <property type="entry name" value="SPORE DEVELOPMENT REGULATOR VOSA"/>
    <property type="match status" value="1"/>
</dbReference>
<dbReference type="Proteomes" id="UP000267251">
    <property type="component" value="Unassembled WGS sequence"/>
</dbReference>
<dbReference type="AlphaFoldDB" id="A0A4P9Y6W3"/>
<dbReference type="OrthoDB" id="5599552at2759"/>
<proteinExistence type="predicted"/>
<dbReference type="PANTHER" id="PTHR33572:SF17">
    <property type="entry name" value="SEXUAL DEVELOPMENT REGULATOR VELC"/>
    <property type="match status" value="1"/>
</dbReference>
<dbReference type="Pfam" id="PF11754">
    <property type="entry name" value="Velvet"/>
    <property type="match status" value="1"/>
</dbReference>
<evidence type="ECO:0000256" key="1">
    <source>
        <dbReference type="ARBA" id="ARBA00004123"/>
    </source>
</evidence>
<evidence type="ECO:0000256" key="4">
    <source>
        <dbReference type="ARBA" id="ARBA00023163"/>
    </source>
</evidence>
<evidence type="ECO:0000259" key="6">
    <source>
        <dbReference type="PROSITE" id="PS51821"/>
    </source>
</evidence>
<keyword evidence="4" id="KW-0804">Transcription</keyword>
<keyword evidence="3" id="KW-0805">Transcription regulation</keyword>
<keyword evidence="5" id="KW-0539">Nucleus</keyword>
<dbReference type="InterPro" id="IPR038491">
    <property type="entry name" value="Velvet_dom_sf"/>
</dbReference>
<keyword evidence="8" id="KW-1185">Reference proteome</keyword>